<dbReference type="FunFam" id="2.40.50.140:FF:000103">
    <property type="entry name" value="protein RRP5 homolog"/>
    <property type="match status" value="1"/>
</dbReference>
<evidence type="ECO:0000313" key="4">
    <source>
        <dbReference type="Proteomes" id="UP000245433"/>
    </source>
</evidence>
<evidence type="ECO:0000313" key="3">
    <source>
        <dbReference type="EMBL" id="PVY85126.1"/>
    </source>
</evidence>
<feature type="domain" description="S1 motif" evidence="2">
    <location>
        <begin position="6"/>
        <end position="75"/>
    </location>
</feature>
<dbReference type="Pfam" id="PF00575">
    <property type="entry name" value="S1"/>
    <property type="match status" value="1"/>
</dbReference>
<organism evidence="3 4">
    <name type="scientific">Convivina intestini</name>
    <dbReference type="NCBI Taxonomy" id="1505726"/>
    <lineage>
        <taxon>Bacteria</taxon>
        <taxon>Bacillati</taxon>
        <taxon>Bacillota</taxon>
        <taxon>Bacilli</taxon>
        <taxon>Lactobacillales</taxon>
        <taxon>Lactobacillaceae</taxon>
        <taxon>Convivina</taxon>
    </lineage>
</organism>
<dbReference type="NCBIfam" id="NF040579">
    <property type="entry name" value="S1_dom_CvfD"/>
    <property type="match status" value="1"/>
</dbReference>
<comment type="caution">
    <text evidence="3">The sequence shown here is derived from an EMBL/GenBank/DDBJ whole genome shotgun (WGS) entry which is preliminary data.</text>
</comment>
<dbReference type="SMART" id="SM00316">
    <property type="entry name" value="S1"/>
    <property type="match status" value="1"/>
</dbReference>
<dbReference type="InterPro" id="IPR035104">
    <property type="entry name" value="Ribosomal_protein_S1-like"/>
</dbReference>
<dbReference type="GO" id="GO:0006412">
    <property type="term" value="P:translation"/>
    <property type="evidence" value="ECO:0007669"/>
    <property type="project" value="TreeGrafter"/>
</dbReference>
<dbReference type="GO" id="GO:0003729">
    <property type="term" value="F:mRNA binding"/>
    <property type="evidence" value="ECO:0007669"/>
    <property type="project" value="TreeGrafter"/>
</dbReference>
<gene>
    <name evidence="3" type="ORF">C7384_103151</name>
</gene>
<comment type="function">
    <text evidence="1">Binds mRNA; thus facilitating recognition of the initiation point. It is needed to translate mRNA with a short Shine-Dalgarno (SD) purine-rich sequence.</text>
</comment>
<evidence type="ECO:0000256" key="1">
    <source>
        <dbReference type="ARBA" id="ARBA00025604"/>
    </source>
</evidence>
<dbReference type="OrthoDB" id="9810507at2"/>
<dbReference type="GO" id="GO:0003735">
    <property type="term" value="F:structural constituent of ribosome"/>
    <property type="evidence" value="ECO:0007669"/>
    <property type="project" value="TreeGrafter"/>
</dbReference>
<dbReference type="PROSITE" id="PS50126">
    <property type="entry name" value="S1"/>
    <property type="match status" value="1"/>
</dbReference>
<dbReference type="SUPFAM" id="SSF50249">
    <property type="entry name" value="Nucleic acid-binding proteins"/>
    <property type="match status" value="1"/>
</dbReference>
<dbReference type="AlphaFoldDB" id="A0A2U1DBU9"/>
<keyword evidence="4" id="KW-1185">Reference proteome</keyword>
<dbReference type="PRINTS" id="PR00681">
    <property type="entry name" value="RIBOSOMALS1"/>
</dbReference>
<dbReference type="InterPro" id="IPR050437">
    <property type="entry name" value="Ribos_protein_bS1-like"/>
</dbReference>
<name>A0A2U1DBU9_9LACO</name>
<sequence length="125" mass="14448">MAYHIGQIVQGVVTGIQPYGAFIRLDDQTQGLVHISEFKSGIVKNLKDELRVGDLVEVVVLDIDQYNNKISLSIRQLQMFPLRDLPIIKNTNIRRHFWTNHHLNLGFTSIAQQKDEWIQEALNRI</sequence>
<dbReference type="InterPro" id="IPR012340">
    <property type="entry name" value="NA-bd_OB-fold"/>
</dbReference>
<dbReference type="InterPro" id="IPR003029">
    <property type="entry name" value="S1_domain"/>
</dbReference>
<proteinExistence type="predicted"/>
<dbReference type="Proteomes" id="UP000245433">
    <property type="component" value="Unassembled WGS sequence"/>
</dbReference>
<protein>
    <submittedName>
        <fullName evidence="3">General stress protein 13</fullName>
    </submittedName>
</protein>
<evidence type="ECO:0000259" key="2">
    <source>
        <dbReference type="PROSITE" id="PS50126"/>
    </source>
</evidence>
<accession>A0A2U1DBU9</accession>
<reference evidence="3 4" key="1">
    <citation type="submission" date="2018-04" db="EMBL/GenBank/DDBJ databases">
        <title>Genomic Encyclopedia of Type Strains, Phase IV (KMG-IV): sequencing the most valuable type-strain genomes for metagenomic binning, comparative biology and taxonomic classification.</title>
        <authorList>
            <person name="Goeker M."/>
        </authorList>
    </citation>
    <scope>NUCLEOTIDE SEQUENCE [LARGE SCALE GENOMIC DNA]</scope>
    <source>
        <strain evidence="3 4">DSM 28795</strain>
    </source>
</reference>
<dbReference type="EMBL" id="QEKT01000003">
    <property type="protein sequence ID" value="PVY85126.1"/>
    <property type="molecule type" value="Genomic_DNA"/>
</dbReference>
<dbReference type="PANTHER" id="PTHR10724">
    <property type="entry name" value="30S RIBOSOMAL PROTEIN S1"/>
    <property type="match status" value="1"/>
</dbReference>
<dbReference type="RefSeq" id="WP_089938347.1">
    <property type="nucleotide sequence ID" value="NZ_CAKOEX010000003.1"/>
</dbReference>
<dbReference type="Gene3D" id="2.40.50.140">
    <property type="entry name" value="Nucleic acid-binding proteins"/>
    <property type="match status" value="1"/>
</dbReference>